<gene>
    <name evidence="1" type="ORF">JMJ77_007458</name>
</gene>
<name>A0A9P7RF33_9PEZI</name>
<keyword evidence="2" id="KW-1185">Reference proteome</keyword>
<dbReference type="AlphaFoldDB" id="A0A9P7RF33"/>
<evidence type="ECO:0000313" key="1">
    <source>
        <dbReference type="EMBL" id="KAG7054989.1"/>
    </source>
</evidence>
<evidence type="ECO:0000313" key="2">
    <source>
        <dbReference type="Proteomes" id="UP000699042"/>
    </source>
</evidence>
<dbReference type="Proteomes" id="UP000699042">
    <property type="component" value="Unassembled WGS sequence"/>
</dbReference>
<dbReference type="EMBL" id="JAESDN010000002">
    <property type="protein sequence ID" value="KAG7054989.1"/>
    <property type="molecule type" value="Genomic_DNA"/>
</dbReference>
<reference evidence="1" key="1">
    <citation type="submission" date="2021-05" db="EMBL/GenBank/DDBJ databases">
        <title>Comparative genomics of three Colletotrichum scovillei strains and genetic complementation revealed genes involved fungal growth and virulence on chili pepper.</title>
        <authorList>
            <person name="Hsieh D.-K."/>
            <person name="Chuang S.-C."/>
            <person name="Chen C.-Y."/>
            <person name="Chao Y.-T."/>
            <person name="Lu M.-Y.J."/>
            <person name="Lee M.-H."/>
            <person name="Shih M.-C."/>
        </authorList>
    </citation>
    <scope>NUCLEOTIDE SEQUENCE</scope>
    <source>
        <strain evidence="1">Coll-153</strain>
    </source>
</reference>
<feature type="non-terminal residue" evidence="1">
    <location>
        <position position="47"/>
    </location>
</feature>
<organism evidence="1 2">
    <name type="scientific">Colletotrichum scovillei</name>
    <dbReference type="NCBI Taxonomy" id="1209932"/>
    <lineage>
        <taxon>Eukaryota</taxon>
        <taxon>Fungi</taxon>
        <taxon>Dikarya</taxon>
        <taxon>Ascomycota</taxon>
        <taxon>Pezizomycotina</taxon>
        <taxon>Sordariomycetes</taxon>
        <taxon>Hypocreomycetidae</taxon>
        <taxon>Glomerellales</taxon>
        <taxon>Glomerellaceae</taxon>
        <taxon>Colletotrichum</taxon>
        <taxon>Colletotrichum acutatum species complex</taxon>
    </lineage>
</organism>
<sequence length="47" mass="5953">MHYPYRRHCLFANTSKRREWKSRRLLDHNKLDYRLLLPVHSLYQSPR</sequence>
<accession>A0A9P7RF33</accession>
<comment type="caution">
    <text evidence="1">The sequence shown here is derived from an EMBL/GenBank/DDBJ whole genome shotgun (WGS) entry which is preliminary data.</text>
</comment>
<proteinExistence type="predicted"/>
<protein>
    <submittedName>
        <fullName evidence="1">Uncharacterized protein</fullName>
    </submittedName>
</protein>